<dbReference type="AlphaFoldDB" id="A0A4P6JJL3"/>
<gene>
    <name evidence="4" type="ORF">EPA93_04665</name>
</gene>
<keyword evidence="1" id="KW-0547">Nucleotide-binding</keyword>
<dbReference type="Gene3D" id="3.40.50.300">
    <property type="entry name" value="P-loop containing nucleotide triphosphate hydrolases"/>
    <property type="match status" value="1"/>
</dbReference>
<protein>
    <submittedName>
        <fullName evidence="4">ATP-binding protein</fullName>
    </submittedName>
</protein>
<feature type="domain" description="AAA+ ATPase" evidence="3">
    <location>
        <begin position="259"/>
        <end position="392"/>
    </location>
</feature>
<evidence type="ECO:0000259" key="3">
    <source>
        <dbReference type="SMART" id="SM00382"/>
    </source>
</evidence>
<accession>A0A4P6JJL3</accession>
<dbReference type="InterPro" id="IPR003959">
    <property type="entry name" value="ATPase_AAA_core"/>
</dbReference>
<dbReference type="OrthoDB" id="139262at2"/>
<dbReference type="GO" id="GO:0016887">
    <property type="term" value="F:ATP hydrolysis activity"/>
    <property type="evidence" value="ECO:0007669"/>
    <property type="project" value="InterPro"/>
</dbReference>
<dbReference type="InterPro" id="IPR050168">
    <property type="entry name" value="AAA_ATPase_domain"/>
</dbReference>
<dbReference type="SMART" id="SM00382">
    <property type="entry name" value="AAA"/>
    <property type="match status" value="1"/>
</dbReference>
<evidence type="ECO:0000313" key="4">
    <source>
        <dbReference type="EMBL" id="QBD75327.1"/>
    </source>
</evidence>
<dbReference type="InterPro" id="IPR003593">
    <property type="entry name" value="AAA+_ATPase"/>
</dbReference>
<dbReference type="SUPFAM" id="SSF52540">
    <property type="entry name" value="P-loop containing nucleoside triphosphate hydrolases"/>
    <property type="match status" value="1"/>
</dbReference>
<dbReference type="PANTHER" id="PTHR23077">
    <property type="entry name" value="AAA-FAMILY ATPASE"/>
    <property type="match status" value="1"/>
</dbReference>
<keyword evidence="5" id="KW-1185">Reference proteome</keyword>
<dbReference type="Proteomes" id="UP000290365">
    <property type="component" value="Chromosome"/>
</dbReference>
<dbReference type="Pfam" id="PF00004">
    <property type="entry name" value="AAA"/>
    <property type="match status" value="1"/>
</dbReference>
<evidence type="ECO:0000313" key="5">
    <source>
        <dbReference type="Proteomes" id="UP000290365"/>
    </source>
</evidence>
<dbReference type="RefSeq" id="WP_129885926.1">
    <property type="nucleotide sequence ID" value="NZ_CP035758.1"/>
</dbReference>
<name>A0A4P6JJL3_KTERU</name>
<dbReference type="GO" id="GO:0005524">
    <property type="term" value="F:ATP binding"/>
    <property type="evidence" value="ECO:0007669"/>
    <property type="project" value="UniProtKB-KW"/>
</dbReference>
<proteinExistence type="predicted"/>
<dbReference type="PANTHER" id="PTHR23077:SF171">
    <property type="entry name" value="NUCLEAR VALOSIN-CONTAINING PROTEIN-LIKE"/>
    <property type="match status" value="1"/>
</dbReference>
<dbReference type="InterPro" id="IPR027417">
    <property type="entry name" value="P-loop_NTPase"/>
</dbReference>
<organism evidence="4 5">
    <name type="scientific">Ktedonosporobacter rubrisoli</name>
    <dbReference type="NCBI Taxonomy" id="2509675"/>
    <lineage>
        <taxon>Bacteria</taxon>
        <taxon>Bacillati</taxon>
        <taxon>Chloroflexota</taxon>
        <taxon>Ktedonobacteria</taxon>
        <taxon>Ktedonobacterales</taxon>
        <taxon>Ktedonosporobacteraceae</taxon>
        <taxon>Ktedonosporobacter</taxon>
    </lineage>
</organism>
<keyword evidence="2 4" id="KW-0067">ATP-binding</keyword>
<evidence type="ECO:0000256" key="1">
    <source>
        <dbReference type="ARBA" id="ARBA00022741"/>
    </source>
</evidence>
<dbReference type="KEGG" id="kbs:EPA93_04665"/>
<dbReference type="EMBL" id="CP035758">
    <property type="protein sequence ID" value="QBD75327.1"/>
    <property type="molecule type" value="Genomic_DNA"/>
</dbReference>
<sequence length="488" mass="54776">MNNKAKNESIGTEFLVTRKNEASSSSLPITFHMQVQRLELLTRALRMLWHELELDGEPLIFIPPVRSMYFEHHPMLLDKLVASGQQRKRQPFGQLASWRRLESPPSAYQIANVEQSGSLLKSNMQERAEPGDRHTIPDVPTGWICYRFTSGWTALSVYFDYDNNDNNEDDRLVALPAGRQDEWLAFLDLLDSLHDKIVRGKRKGEIVIVGGDDDLAEVIEKTSFDDVVLPQETLDQVAAQRHIFDRKMLSRYAALHVPRLRKVLLIGPPGTGKTTLLKAEGARHAKRGGLVIYVCGSPADRGDTSWRRLASALRDAQRNNLPALVLVEDFEMFVSDQEELQTVLNTLDGVATPDNPAGTLLLATSNDPERIDPRIRDRPGRIDAMIEIGPVKDAALAIRFLQRFLGSTYREEEHASLVPALLGQVGSHFREVCITGAIYALEQGREHVLRADLVRAHEVILKGRTAAADLDRFQPSPARERGPFPGRK</sequence>
<reference evidence="4 5" key="1">
    <citation type="submission" date="2019-01" db="EMBL/GenBank/DDBJ databases">
        <title>Ktedonosporobacter rubrisoli SCAWS-G2.</title>
        <authorList>
            <person name="Huang Y."/>
            <person name="Yan B."/>
        </authorList>
    </citation>
    <scope>NUCLEOTIDE SEQUENCE [LARGE SCALE GENOMIC DNA]</scope>
    <source>
        <strain evidence="4 5">SCAWS-G2</strain>
    </source>
</reference>
<evidence type="ECO:0000256" key="2">
    <source>
        <dbReference type="ARBA" id="ARBA00022840"/>
    </source>
</evidence>